<name>A0AAV4TFP5_CAEEX</name>
<dbReference type="AlphaFoldDB" id="A0AAV4TFP5"/>
<reference evidence="2 3" key="1">
    <citation type="submission" date="2021-06" db="EMBL/GenBank/DDBJ databases">
        <title>Caerostris extrusa draft genome.</title>
        <authorList>
            <person name="Kono N."/>
            <person name="Arakawa K."/>
        </authorList>
    </citation>
    <scope>NUCLEOTIDE SEQUENCE [LARGE SCALE GENOMIC DNA]</scope>
</reference>
<dbReference type="EMBL" id="BPLR01011214">
    <property type="protein sequence ID" value="GIY44950.1"/>
    <property type="molecule type" value="Genomic_DNA"/>
</dbReference>
<organism evidence="2 3">
    <name type="scientific">Caerostris extrusa</name>
    <name type="common">Bark spider</name>
    <name type="synonym">Caerostris bankana</name>
    <dbReference type="NCBI Taxonomy" id="172846"/>
    <lineage>
        <taxon>Eukaryota</taxon>
        <taxon>Metazoa</taxon>
        <taxon>Ecdysozoa</taxon>
        <taxon>Arthropoda</taxon>
        <taxon>Chelicerata</taxon>
        <taxon>Arachnida</taxon>
        <taxon>Araneae</taxon>
        <taxon>Araneomorphae</taxon>
        <taxon>Entelegynae</taxon>
        <taxon>Araneoidea</taxon>
        <taxon>Araneidae</taxon>
        <taxon>Caerostris</taxon>
    </lineage>
</organism>
<accession>A0AAV4TFP5</accession>
<dbReference type="Proteomes" id="UP001054945">
    <property type="component" value="Unassembled WGS sequence"/>
</dbReference>
<sequence length="67" mass="7553">MVSKEFSFYIRRASLKEEDAEKNVSVMLDGDEHEISFIDPPTMPDTPVSDRISSTHQSSFSYGVPLT</sequence>
<feature type="region of interest" description="Disordered" evidence="1">
    <location>
        <begin position="35"/>
        <end position="67"/>
    </location>
</feature>
<proteinExistence type="predicted"/>
<evidence type="ECO:0000313" key="2">
    <source>
        <dbReference type="EMBL" id="GIY44950.1"/>
    </source>
</evidence>
<protein>
    <submittedName>
        <fullName evidence="2">Uncharacterized protein</fullName>
    </submittedName>
</protein>
<keyword evidence="3" id="KW-1185">Reference proteome</keyword>
<feature type="compositionally biased region" description="Polar residues" evidence="1">
    <location>
        <begin position="51"/>
        <end position="61"/>
    </location>
</feature>
<gene>
    <name evidence="2" type="ORF">CEXT_321471</name>
</gene>
<evidence type="ECO:0000256" key="1">
    <source>
        <dbReference type="SAM" id="MobiDB-lite"/>
    </source>
</evidence>
<evidence type="ECO:0000313" key="3">
    <source>
        <dbReference type="Proteomes" id="UP001054945"/>
    </source>
</evidence>
<comment type="caution">
    <text evidence="2">The sequence shown here is derived from an EMBL/GenBank/DDBJ whole genome shotgun (WGS) entry which is preliminary data.</text>
</comment>